<dbReference type="OrthoDB" id="220114at2"/>
<dbReference type="AlphaFoldDB" id="A0A4R1GWH5"/>
<feature type="domain" description="Peptidase M11 gametolysin" evidence="3">
    <location>
        <begin position="281"/>
        <end position="473"/>
    </location>
</feature>
<dbReference type="InterPro" id="IPR013783">
    <property type="entry name" value="Ig-like_fold"/>
</dbReference>
<dbReference type="Gene3D" id="2.60.40.10">
    <property type="entry name" value="Immunoglobulins"/>
    <property type="match status" value="1"/>
</dbReference>
<dbReference type="InterPro" id="IPR008752">
    <property type="entry name" value="Peptidase_M11"/>
</dbReference>
<dbReference type="NCBIfam" id="NF012211">
    <property type="entry name" value="tand_rpt_95"/>
    <property type="match status" value="2"/>
</dbReference>
<dbReference type="Gene3D" id="3.40.390.10">
    <property type="entry name" value="Collagenase (Catalytic Domain)"/>
    <property type="match status" value="1"/>
</dbReference>
<dbReference type="SUPFAM" id="SSF55486">
    <property type="entry name" value="Metalloproteases ('zincins'), catalytic domain"/>
    <property type="match status" value="1"/>
</dbReference>
<feature type="domain" description="Alpha-galactosidase NEW3" evidence="4">
    <location>
        <begin position="571"/>
        <end position="646"/>
    </location>
</feature>
<evidence type="ECO:0000259" key="4">
    <source>
        <dbReference type="Pfam" id="PF10633"/>
    </source>
</evidence>
<dbReference type="PANTHER" id="PTHR34720:SF9">
    <property type="entry name" value="BLR4714 PROTEIN"/>
    <property type="match status" value="1"/>
</dbReference>
<name>A0A4R1GWH5_9GAMM</name>
<dbReference type="RefSeq" id="WP_132287991.1">
    <property type="nucleotide sequence ID" value="NZ_SMFU01000007.1"/>
</dbReference>
<evidence type="ECO:0000313" key="5">
    <source>
        <dbReference type="EMBL" id="TCK08772.1"/>
    </source>
</evidence>
<proteinExistence type="predicted"/>
<feature type="compositionally biased region" description="Gly residues" evidence="1">
    <location>
        <begin position="861"/>
        <end position="872"/>
    </location>
</feature>
<dbReference type="Proteomes" id="UP000294546">
    <property type="component" value="Unassembled WGS sequence"/>
</dbReference>
<dbReference type="GO" id="GO:0006508">
    <property type="term" value="P:proteolysis"/>
    <property type="evidence" value="ECO:0007669"/>
    <property type="project" value="UniProtKB-KW"/>
</dbReference>
<dbReference type="GO" id="GO:0008237">
    <property type="term" value="F:metallopeptidase activity"/>
    <property type="evidence" value="ECO:0007669"/>
    <property type="project" value="UniProtKB-KW"/>
</dbReference>
<accession>A0A4R1GWH5</accession>
<keyword evidence="5" id="KW-0645">Protease</keyword>
<dbReference type="EMBL" id="SMFU01000007">
    <property type="protein sequence ID" value="TCK08772.1"/>
    <property type="molecule type" value="Genomic_DNA"/>
</dbReference>
<organism evidence="5 6">
    <name type="scientific">Marinobacterium mangrovicola</name>
    <dbReference type="NCBI Taxonomy" id="1476959"/>
    <lineage>
        <taxon>Bacteria</taxon>
        <taxon>Pseudomonadati</taxon>
        <taxon>Pseudomonadota</taxon>
        <taxon>Gammaproteobacteria</taxon>
        <taxon>Oceanospirillales</taxon>
        <taxon>Oceanospirillaceae</taxon>
        <taxon>Marinobacterium</taxon>
    </lineage>
</organism>
<dbReference type="InterPro" id="IPR018905">
    <property type="entry name" value="A-galactase_NEW3"/>
</dbReference>
<keyword evidence="6" id="KW-1185">Reference proteome</keyword>
<dbReference type="Gene3D" id="2.60.40.2810">
    <property type="match status" value="2"/>
</dbReference>
<feature type="chain" id="PRO_5020506700" evidence="2">
    <location>
        <begin position="31"/>
        <end position="872"/>
    </location>
</feature>
<reference evidence="5 6" key="1">
    <citation type="submission" date="2019-03" db="EMBL/GenBank/DDBJ databases">
        <title>Genomic Encyclopedia of Archaeal and Bacterial Type Strains, Phase II (KMG-II): from individual species to whole genera.</title>
        <authorList>
            <person name="Goeker M."/>
        </authorList>
    </citation>
    <scope>NUCLEOTIDE SEQUENCE [LARGE SCALE GENOMIC DNA]</scope>
    <source>
        <strain evidence="5 6">DSM 27697</strain>
    </source>
</reference>
<feature type="region of interest" description="Disordered" evidence="1">
    <location>
        <begin position="850"/>
        <end position="872"/>
    </location>
</feature>
<protein>
    <submittedName>
        <fullName evidence="5">M6 family metalloprotease-like protein</fullName>
    </submittedName>
</protein>
<keyword evidence="5" id="KW-0378">Hydrolase</keyword>
<keyword evidence="2" id="KW-0732">Signal</keyword>
<dbReference type="Pfam" id="PF05548">
    <property type="entry name" value="Peptidase_M11"/>
    <property type="match status" value="1"/>
</dbReference>
<feature type="compositionally biased region" description="Low complexity" evidence="1">
    <location>
        <begin position="850"/>
        <end position="860"/>
    </location>
</feature>
<dbReference type="Pfam" id="PF10633">
    <property type="entry name" value="NPCBM_assoc"/>
    <property type="match status" value="1"/>
</dbReference>
<dbReference type="PANTHER" id="PTHR34720">
    <property type="entry name" value="MICROCYSTIN DEPENDENT PROTEIN"/>
    <property type="match status" value="1"/>
</dbReference>
<dbReference type="Pfam" id="PF17963">
    <property type="entry name" value="Big_9"/>
    <property type="match status" value="2"/>
</dbReference>
<evidence type="ECO:0000313" key="6">
    <source>
        <dbReference type="Proteomes" id="UP000294546"/>
    </source>
</evidence>
<evidence type="ECO:0000256" key="1">
    <source>
        <dbReference type="SAM" id="MobiDB-lite"/>
    </source>
</evidence>
<sequence>MRLAGPNLVRSIAVTALSSAITSVALPSFAADGHRHSQNMPAQVSEAAEQARQRAYEKTQALVELQKQWEKAKGADKSRVLEKLVAKAEERRQLLSELIKTNPGEVLRVAIPNEKRAGMPAEVEEKLEQRLELSGELDVFYEDYADGSHRLRHVLSTDFGERFEMHFAGQAPELSKGSAATVYGVLLETEDEDDSSNGDLAISEENLMLAAGSSTGGNLGGTAQAGWTFGEQPTLVINVNFADNSTQPWTQAQAQSTVFESVDAFIRENSSGQTWLTGDVTPWLTLPINGASCDTTAIVNAADNAATAAGYNLSNYKRLIYAMPYSSNCGFSGVGSVGGWPSTTVINGSMSLYTVAHELGHNLGLYHSHALECGSAVTGSSCSTDEYGDSTDIMGHITSHYTAFQKERLGWLDDTNIQTVTESGVYSLEPYAATQGSTAKALKVQNGTDAATGLPLYYYLEYRHAIGYDDMLSSFANVQNGIVVHTGVESRGNTSHLLDMTPGSGASSYADTRDPALEVGASFNDGDLTLATEWVDGETAGINVQVNGTVATCSRANPGLSLTPGGSAWVAAGTSVTYTLTLTNRDSSACATNSFSLSKGVPSGWSSVLGNSTLTLAPGASLSTTLTVTSSSSASDGFYTISAAAASGSYNASGNVTYVVDNPVVETNTAPVAVNDNSSASYETPVTINVLANDTDADGDTLTITSVSGVNGSAVINANGSITFTPASGFSGTESFSYTISDGQSSDSATVSVSVAAAPVSANEAPVATDDRASTDSSSPVVIAVLGNDSDPDGDNLSVVSVAEGGKGAVKINADGTLTFTPAKNFKNFDTFSYTISDGSLTASANVTVSLSGDSSSGDTSSGGGKGNGRKK</sequence>
<comment type="caution">
    <text evidence="5">The sequence shown here is derived from an EMBL/GenBank/DDBJ whole genome shotgun (WGS) entry which is preliminary data.</text>
</comment>
<evidence type="ECO:0000259" key="3">
    <source>
        <dbReference type="Pfam" id="PF05548"/>
    </source>
</evidence>
<feature type="signal peptide" evidence="2">
    <location>
        <begin position="1"/>
        <end position="30"/>
    </location>
</feature>
<keyword evidence="5" id="KW-0482">Metalloprotease</keyword>
<evidence type="ECO:0000256" key="2">
    <source>
        <dbReference type="SAM" id="SignalP"/>
    </source>
</evidence>
<gene>
    <name evidence="5" type="ORF">CLV83_0864</name>
</gene>
<dbReference type="InterPro" id="IPR024079">
    <property type="entry name" value="MetalloPept_cat_dom_sf"/>
</dbReference>